<evidence type="ECO:0000313" key="1">
    <source>
        <dbReference type="EMBL" id="PKV12737.1"/>
    </source>
</evidence>
<evidence type="ECO:0000313" key="3">
    <source>
        <dbReference type="Proteomes" id="UP000233720"/>
    </source>
</evidence>
<organism evidence="1 3">
    <name type="scientific">Xanthomonas prunicola</name>
    <dbReference type="NCBI Taxonomy" id="2053930"/>
    <lineage>
        <taxon>Bacteria</taxon>
        <taxon>Pseudomonadati</taxon>
        <taxon>Pseudomonadota</taxon>
        <taxon>Gammaproteobacteria</taxon>
        <taxon>Lysobacterales</taxon>
        <taxon>Lysobacteraceae</taxon>
        <taxon>Xanthomonas</taxon>
    </lineage>
</organism>
<sequence length="78" mass="8309">MIVRVDVWDGIAVSRHVPSTETIASGAMSFPIAETLATWMSPSSARDCVTACAASGEGIAPFMQRMCFRLDLATSAEQ</sequence>
<name>A0A2N3RJS6_9XANT</name>
<accession>A0A2N3RJS6</accession>
<dbReference type="AlphaFoldDB" id="A0A2N3RJS6"/>
<gene>
    <name evidence="1" type="ORF">XpruCFBP8353_12680</name>
    <name evidence="2" type="ORF">XpruCFBP8354_12685</name>
</gene>
<evidence type="ECO:0000313" key="4">
    <source>
        <dbReference type="Proteomes" id="UP000233748"/>
    </source>
</evidence>
<dbReference type="EMBL" id="PHKW01000003">
    <property type="protein sequence ID" value="PKV17018.1"/>
    <property type="molecule type" value="Genomic_DNA"/>
</dbReference>
<keyword evidence="4" id="KW-1185">Reference proteome</keyword>
<reference evidence="3 4" key="1">
    <citation type="submission" date="2017-11" db="EMBL/GenBank/DDBJ databases">
        <title>Xanthomonas prunicola sp. nov., a novel pathogen that affects nectarine (Prunus persica var. nectarine) trees.</title>
        <authorList>
            <person name="Lopez M."/>
            <person name="Lopez-Soriano P."/>
            <person name="Garita-Cambronero J."/>
            <person name="Beltran C."/>
            <person name="Taghouti G."/>
            <person name="Portier P."/>
            <person name="Cubero J."/>
            <person name="Fischer-Le Saux M."/>
            <person name="Marco-Noales E."/>
        </authorList>
    </citation>
    <scope>NUCLEOTIDE SEQUENCE [LARGE SCALE GENOMIC DNA]</scope>
    <source>
        <strain evidence="1 3">CFBP8353</strain>
        <strain evidence="2 4">CFBP8354</strain>
    </source>
</reference>
<comment type="caution">
    <text evidence="1">The sequence shown here is derived from an EMBL/GenBank/DDBJ whole genome shotgun (WGS) entry which is preliminary data.</text>
</comment>
<proteinExistence type="predicted"/>
<dbReference type="Proteomes" id="UP000233748">
    <property type="component" value="Unassembled WGS sequence"/>
</dbReference>
<dbReference type="EMBL" id="PHKV01000003">
    <property type="protein sequence ID" value="PKV12737.1"/>
    <property type="molecule type" value="Genomic_DNA"/>
</dbReference>
<protein>
    <submittedName>
        <fullName evidence="1">Uncharacterized protein</fullName>
    </submittedName>
</protein>
<dbReference type="Proteomes" id="UP000233720">
    <property type="component" value="Unassembled WGS sequence"/>
</dbReference>
<evidence type="ECO:0000313" key="2">
    <source>
        <dbReference type="EMBL" id="PKV17018.1"/>
    </source>
</evidence>